<sequence>MPSGRCGMRVGHAAETDWRKPSGLATAPKTLSARRALGGGGGGSMCECEKARLMMPEAAGVGGGATARAAVRGGHAAQAADAAAGATGVAAAVGHEAEDAAEGRHGGVDAALDAAPGVLEPDEVVHAELDGIHLVEAHLDRVDDGGAGDPGVGDGVLGVRRLGFDQADGGVGGLVDGVVAISRCCDASTRSSDLRDSRLLPALNIVDFALS</sequence>
<accession>A0ACC8EP69</accession>
<name>A0ACC8EP69_9PEZI</name>
<organism evidence="1 2">
    <name type="scientific">Cenococcum geophilum 1.58</name>
    <dbReference type="NCBI Taxonomy" id="794803"/>
    <lineage>
        <taxon>Eukaryota</taxon>
        <taxon>Fungi</taxon>
        <taxon>Dikarya</taxon>
        <taxon>Ascomycota</taxon>
        <taxon>Pezizomycotina</taxon>
        <taxon>Dothideomycetes</taxon>
        <taxon>Pleosporomycetidae</taxon>
        <taxon>Gloniales</taxon>
        <taxon>Gloniaceae</taxon>
        <taxon>Cenococcum</taxon>
    </lineage>
</organism>
<evidence type="ECO:0000313" key="1">
    <source>
        <dbReference type="EMBL" id="OCK88092.1"/>
    </source>
</evidence>
<gene>
    <name evidence="1" type="ORF">K441DRAFT_682114</name>
</gene>
<dbReference type="EMBL" id="KV748249">
    <property type="protein sequence ID" value="OCK88092.1"/>
    <property type="molecule type" value="Genomic_DNA"/>
</dbReference>
<reference evidence="1 2" key="1">
    <citation type="journal article" date="2016" name="Nat. Commun.">
        <title>Ectomycorrhizal ecology is imprinted in the genome of the dominant symbiotic fungus Cenococcum geophilum.</title>
        <authorList>
            <consortium name="DOE Joint Genome Institute"/>
            <person name="Peter M."/>
            <person name="Kohler A."/>
            <person name="Ohm R.A."/>
            <person name="Kuo A."/>
            <person name="Krutzmann J."/>
            <person name="Morin E."/>
            <person name="Arend M."/>
            <person name="Barry K.W."/>
            <person name="Binder M."/>
            <person name="Choi C."/>
            <person name="Clum A."/>
            <person name="Copeland A."/>
            <person name="Grisel N."/>
            <person name="Haridas S."/>
            <person name="Kipfer T."/>
            <person name="LaButti K."/>
            <person name="Lindquist E."/>
            <person name="Lipzen A."/>
            <person name="Maire R."/>
            <person name="Meier B."/>
            <person name="Mihaltcheva S."/>
            <person name="Molinier V."/>
            <person name="Murat C."/>
            <person name="Poggeler S."/>
            <person name="Quandt C.A."/>
            <person name="Sperisen C."/>
            <person name="Tritt A."/>
            <person name="Tisserant E."/>
            <person name="Crous P.W."/>
            <person name="Henrissat B."/>
            <person name="Nehls U."/>
            <person name="Egli S."/>
            <person name="Spatafora J.W."/>
            <person name="Grigoriev I.V."/>
            <person name="Martin F.M."/>
        </authorList>
    </citation>
    <scope>NUCLEOTIDE SEQUENCE [LARGE SCALE GENOMIC DNA]</scope>
    <source>
        <strain evidence="1 2">1.58</strain>
    </source>
</reference>
<keyword evidence="2" id="KW-1185">Reference proteome</keyword>
<proteinExistence type="predicted"/>
<dbReference type="Proteomes" id="UP000250078">
    <property type="component" value="Unassembled WGS sequence"/>
</dbReference>
<evidence type="ECO:0000313" key="2">
    <source>
        <dbReference type="Proteomes" id="UP000250078"/>
    </source>
</evidence>
<protein>
    <submittedName>
        <fullName evidence="1">Uncharacterized protein</fullName>
    </submittedName>
</protein>